<comment type="similarity">
    <text evidence="2">Belongs to the methyl-accepting chemotaxis (MCP) protein family.</text>
</comment>
<proteinExistence type="inferred from homology"/>
<feature type="domain" description="HAMP" evidence="5">
    <location>
        <begin position="342"/>
        <end position="394"/>
    </location>
</feature>
<dbReference type="Pfam" id="PF17201">
    <property type="entry name" value="Cache_3-Cache_2"/>
    <property type="match status" value="1"/>
</dbReference>
<dbReference type="SUPFAM" id="SSF58104">
    <property type="entry name" value="Methyl-accepting chemotaxis protein (MCP) signaling domain"/>
    <property type="match status" value="1"/>
</dbReference>
<dbReference type="Pfam" id="PF00672">
    <property type="entry name" value="HAMP"/>
    <property type="match status" value="1"/>
</dbReference>
<keyword evidence="7" id="KW-1185">Reference proteome</keyword>
<evidence type="ECO:0000313" key="6">
    <source>
        <dbReference type="EMBL" id="MCW3789727.1"/>
    </source>
</evidence>
<dbReference type="InterPro" id="IPR051310">
    <property type="entry name" value="MCP_chemotaxis"/>
</dbReference>
<reference evidence="6" key="1">
    <citation type="submission" date="2022-10" db="EMBL/GenBank/DDBJ databases">
        <authorList>
            <person name="Yu W.X."/>
        </authorList>
    </citation>
    <scope>NUCLEOTIDE SEQUENCE</scope>
    <source>
        <strain evidence="6">AAT</strain>
    </source>
</reference>
<dbReference type="GO" id="GO:0004888">
    <property type="term" value="F:transmembrane signaling receptor activity"/>
    <property type="evidence" value="ECO:0007669"/>
    <property type="project" value="TreeGrafter"/>
</dbReference>
<evidence type="ECO:0000256" key="1">
    <source>
        <dbReference type="ARBA" id="ARBA00022500"/>
    </source>
</evidence>
<comment type="caution">
    <text evidence="6">The sequence shown here is derived from an EMBL/GenBank/DDBJ whole genome shotgun (WGS) entry which is preliminary data.</text>
</comment>
<dbReference type="InterPro" id="IPR003660">
    <property type="entry name" value="HAMP_dom"/>
</dbReference>
<dbReference type="RefSeq" id="WP_301193272.1">
    <property type="nucleotide sequence ID" value="NZ_JAPDPJ010000178.1"/>
</dbReference>
<evidence type="ECO:0000259" key="5">
    <source>
        <dbReference type="PROSITE" id="PS50885"/>
    </source>
</evidence>
<dbReference type="Gene3D" id="3.30.450.20">
    <property type="entry name" value="PAS domain"/>
    <property type="match status" value="1"/>
</dbReference>
<dbReference type="PANTHER" id="PTHR43531">
    <property type="entry name" value="PROTEIN ICFG"/>
    <property type="match status" value="1"/>
</dbReference>
<feature type="region of interest" description="Disordered" evidence="3">
    <location>
        <begin position="432"/>
        <end position="470"/>
    </location>
</feature>
<protein>
    <submittedName>
        <fullName evidence="6">Methyl-accepting chemotaxis protein</fullName>
    </submittedName>
</protein>
<evidence type="ECO:0000256" key="2">
    <source>
        <dbReference type="ARBA" id="ARBA00029447"/>
    </source>
</evidence>
<gene>
    <name evidence="6" type="ORF">OM075_24925</name>
</gene>
<dbReference type="PROSITE" id="PS50885">
    <property type="entry name" value="HAMP"/>
    <property type="match status" value="1"/>
</dbReference>
<organism evidence="6 7">
    <name type="scientific">Plebeiibacterium sediminum</name>
    <dbReference type="NCBI Taxonomy" id="2992112"/>
    <lineage>
        <taxon>Bacteria</taxon>
        <taxon>Pseudomonadati</taxon>
        <taxon>Bacteroidota</taxon>
        <taxon>Bacteroidia</taxon>
        <taxon>Marinilabiliales</taxon>
        <taxon>Marinilabiliaceae</taxon>
        <taxon>Plebeiibacterium</taxon>
    </lineage>
</organism>
<dbReference type="InterPro" id="IPR033462">
    <property type="entry name" value="Cache_3-Cache_2"/>
</dbReference>
<evidence type="ECO:0000256" key="4">
    <source>
        <dbReference type="SAM" id="Phobius"/>
    </source>
</evidence>
<dbReference type="Gene3D" id="1.10.287.950">
    <property type="entry name" value="Methyl-accepting chemotaxis protein"/>
    <property type="match status" value="1"/>
</dbReference>
<dbReference type="CDD" id="cd12912">
    <property type="entry name" value="PDC2_MCP_like"/>
    <property type="match status" value="1"/>
</dbReference>
<dbReference type="EMBL" id="JAPDPJ010000178">
    <property type="protein sequence ID" value="MCW3789727.1"/>
    <property type="molecule type" value="Genomic_DNA"/>
</dbReference>
<feature type="compositionally biased region" description="Polar residues" evidence="3">
    <location>
        <begin position="432"/>
        <end position="449"/>
    </location>
</feature>
<accession>A0AAE3MA11</accession>
<feature type="transmembrane region" description="Helical" evidence="4">
    <location>
        <begin position="321"/>
        <end position="340"/>
    </location>
</feature>
<dbReference type="GO" id="GO:0007165">
    <property type="term" value="P:signal transduction"/>
    <property type="evidence" value="ECO:0007669"/>
    <property type="project" value="InterPro"/>
</dbReference>
<dbReference type="SMART" id="SM00304">
    <property type="entry name" value="HAMP"/>
    <property type="match status" value="1"/>
</dbReference>
<feature type="transmembrane region" description="Helical" evidence="4">
    <location>
        <begin position="12"/>
        <end position="32"/>
    </location>
</feature>
<keyword evidence="4" id="KW-0472">Membrane</keyword>
<dbReference type="PANTHER" id="PTHR43531:SF11">
    <property type="entry name" value="METHYL-ACCEPTING CHEMOTAXIS PROTEIN 3"/>
    <property type="match status" value="1"/>
</dbReference>
<dbReference type="Proteomes" id="UP001209229">
    <property type="component" value="Unassembled WGS sequence"/>
</dbReference>
<keyword evidence="4" id="KW-1133">Transmembrane helix</keyword>
<dbReference type="SUPFAM" id="SSF103190">
    <property type="entry name" value="Sensory domain-like"/>
    <property type="match status" value="1"/>
</dbReference>
<evidence type="ECO:0000256" key="3">
    <source>
        <dbReference type="SAM" id="MobiDB-lite"/>
    </source>
</evidence>
<name>A0AAE3MA11_9BACT</name>
<dbReference type="CDD" id="cd06225">
    <property type="entry name" value="HAMP"/>
    <property type="match status" value="1"/>
</dbReference>
<keyword evidence="4" id="KW-0812">Transmembrane</keyword>
<feature type="non-terminal residue" evidence="6">
    <location>
        <position position="470"/>
    </location>
</feature>
<dbReference type="GO" id="GO:0006935">
    <property type="term" value="P:chemotaxis"/>
    <property type="evidence" value="ECO:0007669"/>
    <property type="project" value="UniProtKB-KW"/>
</dbReference>
<dbReference type="GO" id="GO:0005886">
    <property type="term" value="C:plasma membrane"/>
    <property type="evidence" value="ECO:0007669"/>
    <property type="project" value="TreeGrafter"/>
</dbReference>
<evidence type="ECO:0000313" key="7">
    <source>
        <dbReference type="Proteomes" id="UP001209229"/>
    </source>
</evidence>
<sequence>MKRFHDVRIGLRLGLVIITFIVVILSILGIYITNVEMNASEITTNERMQEHVKDLNILISQNIRSNQQNVLVGINAADQYVKNLGKIRISSDLIDIKAKNQETQEEQDVKVPEWIVQDQLIQASAKYVDQIKDLVGGTATIFQRFDQGFLRIATNVLTKDGERALGTFIPNTSEVIKTVLEGKTYTGRAFVVDDWYLTAYRPLVIDGKIEGILYVGIKEKNMTELRSVFNDKTFFDSGYPYIVDNNGLLIIHPRDEGKSIADQAFFIKMKSLNAESGFTIDQIEGQKMYQYYRFVEEIQSYVVVSVYEDELFASAYHIRNVILISLLISLLILSGLIYWISKDISNSLRKAVVISESIAAGDLSIKLDIDQKDEIGQLASALNRMVHGLKEIVTSIKLGADRIGVASHQLSGSSMQLSQGANEQASSIEEVSSTMEEISASIHQNSDNAIETAKVSEEANNDSNKVNEHA</sequence>
<keyword evidence="1" id="KW-0145">Chemotaxis</keyword>
<dbReference type="InterPro" id="IPR029151">
    <property type="entry name" value="Sensor-like_sf"/>
</dbReference>
<dbReference type="AlphaFoldDB" id="A0AAE3MA11"/>